<dbReference type="InterPro" id="IPR029046">
    <property type="entry name" value="LolA/LolB/LppX"/>
</dbReference>
<accession>Q0VS80</accession>
<evidence type="ECO:0000256" key="8">
    <source>
        <dbReference type="ARBA" id="ARBA00023136"/>
    </source>
</evidence>
<keyword evidence="7" id="KW-0653">Protein transport</keyword>
<evidence type="ECO:0000256" key="2">
    <source>
        <dbReference type="ARBA" id="ARBA00009696"/>
    </source>
</evidence>
<keyword evidence="5" id="KW-0813">Transport</keyword>
<dbReference type="PROSITE" id="PS51257">
    <property type="entry name" value="PROKAR_LIPOPROTEIN"/>
    <property type="match status" value="1"/>
</dbReference>
<gene>
    <name evidence="14" type="ordered locus">ABO_0520</name>
</gene>
<evidence type="ECO:0000256" key="12">
    <source>
        <dbReference type="ARBA" id="ARBA00023288"/>
    </source>
</evidence>
<evidence type="ECO:0000256" key="6">
    <source>
        <dbReference type="ARBA" id="ARBA00022729"/>
    </source>
</evidence>
<dbReference type="EMBL" id="AM286690">
    <property type="protein sequence ID" value="CAL15968.1"/>
    <property type="molecule type" value="Genomic_DNA"/>
</dbReference>
<keyword evidence="11" id="KW-0998">Cell outer membrane</keyword>
<comment type="subunit">
    <text evidence="3">Monomer.</text>
</comment>
<dbReference type="CDD" id="cd16326">
    <property type="entry name" value="LolB"/>
    <property type="match status" value="1"/>
</dbReference>
<evidence type="ECO:0000256" key="5">
    <source>
        <dbReference type="ARBA" id="ARBA00022448"/>
    </source>
</evidence>
<evidence type="ECO:0000313" key="14">
    <source>
        <dbReference type="EMBL" id="CAL15968.1"/>
    </source>
</evidence>
<dbReference type="Proteomes" id="UP000008871">
    <property type="component" value="Chromosome"/>
</dbReference>
<protein>
    <recommendedName>
        <fullName evidence="4">Outer-membrane lipoprotein LolB</fullName>
    </recommendedName>
</protein>
<dbReference type="OrthoDB" id="9797618at2"/>
<reference evidence="14 15" key="1">
    <citation type="journal article" date="2006" name="Nat. Biotechnol.">
        <title>Genome sequence of the ubiquitous hydrocarbon-degrading marine bacterium Alcanivorax borkumensis.</title>
        <authorList>
            <person name="Schneiker S."/>
            <person name="Martins dos Santos V.A.P."/>
            <person name="Bartels D."/>
            <person name="Bekel T."/>
            <person name="Brecht M."/>
            <person name="Buhrmester J."/>
            <person name="Chernikova T.N."/>
            <person name="Denaro R."/>
            <person name="Ferrer M."/>
            <person name="Gertler C."/>
            <person name="Goesmann A."/>
            <person name="Golyshina O.V."/>
            <person name="Kaminski F."/>
            <person name="Khachane A.N."/>
            <person name="Lang S."/>
            <person name="Linke B."/>
            <person name="McHardy A.C."/>
            <person name="Meyer F."/>
            <person name="Nechitaylo T."/>
            <person name="Puehler A."/>
            <person name="Regenhardt D."/>
            <person name="Rupp O."/>
            <person name="Sabirova J.S."/>
            <person name="Selbitschka W."/>
            <person name="Yakimov M.M."/>
            <person name="Timmis K.N."/>
            <person name="Vorhoelter F.-J."/>
            <person name="Weidner S."/>
            <person name="Kaiser O."/>
            <person name="Golyshin P.N."/>
        </authorList>
    </citation>
    <scope>NUCLEOTIDE SEQUENCE [LARGE SCALE GENOMIC DNA]</scope>
    <source>
        <strain evidence="15">ATCC 700651 / DSM 11573 / NCIMB 13689 / SK2</strain>
    </source>
</reference>
<dbReference type="Gene3D" id="2.50.20.10">
    <property type="entry name" value="Lipoprotein localisation LolA/LolB/LppX"/>
    <property type="match status" value="1"/>
</dbReference>
<organism evidence="14 15">
    <name type="scientific">Alcanivorax borkumensis (strain ATCC 700651 / DSM 11573 / NCIMB 13689 / SK2)</name>
    <dbReference type="NCBI Taxonomy" id="393595"/>
    <lineage>
        <taxon>Bacteria</taxon>
        <taxon>Pseudomonadati</taxon>
        <taxon>Pseudomonadota</taxon>
        <taxon>Gammaproteobacteria</taxon>
        <taxon>Oceanospirillales</taxon>
        <taxon>Alcanivoracaceae</taxon>
        <taxon>Alcanivorax</taxon>
    </lineage>
</organism>
<dbReference type="InterPro" id="IPR004565">
    <property type="entry name" value="OM_lipoprot_LolB"/>
</dbReference>
<keyword evidence="8" id="KW-0472">Membrane</keyword>
<evidence type="ECO:0000256" key="4">
    <source>
        <dbReference type="ARBA" id="ARBA00016202"/>
    </source>
</evidence>
<comment type="similarity">
    <text evidence="2">Belongs to the LolB family.</text>
</comment>
<dbReference type="GO" id="GO:0015031">
    <property type="term" value="P:protein transport"/>
    <property type="evidence" value="ECO:0007669"/>
    <property type="project" value="UniProtKB-KW"/>
</dbReference>
<keyword evidence="10" id="KW-0143">Chaperone</keyword>
<name>Q0VS80_ALCBS</name>
<dbReference type="eggNOG" id="COG3017">
    <property type="taxonomic scope" value="Bacteria"/>
</dbReference>
<evidence type="ECO:0000256" key="9">
    <source>
        <dbReference type="ARBA" id="ARBA00023139"/>
    </source>
</evidence>
<keyword evidence="6 13" id="KW-0732">Signal</keyword>
<evidence type="ECO:0000256" key="1">
    <source>
        <dbReference type="ARBA" id="ARBA00004459"/>
    </source>
</evidence>
<feature type="signal peptide" evidence="13">
    <location>
        <begin position="1"/>
        <end position="19"/>
    </location>
</feature>
<dbReference type="RefSeq" id="WP_011587806.1">
    <property type="nucleotide sequence ID" value="NC_008260.1"/>
</dbReference>
<evidence type="ECO:0000256" key="11">
    <source>
        <dbReference type="ARBA" id="ARBA00023237"/>
    </source>
</evidence>
<sequence length="195" mass="21832">MTLSLARIIGLTLTTLVLGACQLRPTTTTQFEHPSQIQQWQMNGKLGYRTVNDGGSATFDWRQQPQRGNIHFSGPLGFGSADLHWDSGRAELITAKETYQARSPGELAWHLTGFWLPVSALQYWARGLPWPGAPSEAGYDDQQRLITLEQLGWSLTFDRYEPTAGITLPYRIKAQQNSNRFTLLIKDWQPGGGAQ</sequence>
<keyword evidence="9" id="KW-0564">Palmitate</keyword>
<evidence type="ECO:0000256" key="13">
    <source>
        <dbReference type="SAM" id="SignalP"/>
    </source>
</evidence>
<dbReference type="KEGG" id="abo:ABO_0520"/>
<keyword evidence="12 14" id="KW-0449">Lipoprotein</keyword>
<dbReference type="SUPFAM" id="SSF89392">
    <property type="entry name" value="Prokaryotic lipoproteins and lipoprotein localization factors"/>
    <property type="match status" value="1"/>
</dbReference>
<dbReference type="GO" id="GO:0009279">
    <property type="term" value="C:cell outer membrane"/>
    <property type="evidence" value="ECO:0007669"/>
    <property type="project" value="UniProtKB-SubCell"/>
</dbReference>
<dbReference type="HOGENOM" id="CLU_092816_2_1_6"/>
<dbReference type="NCBIfam" id="TIGR00548">
    <property type="entry name" value="lolB"/>
    <property type="match status" value="1"/>
</dbReference>
<dbReference type="STRING" id="393595.ABO_0520"/>
<keyword evidence="15" id="KW-1185">Reference proteome</keyword>
<comment type="subcellular location">
    <subcellularLocation>
        <location evidence="1">Cell outer membrane</location>
        <topology evidence="1">Lipid-anchor</topology>
    </subcellularLocation>
</comment>
<feature type="chain" id="PRO_5004178977" description="Outer-membrane lipoprotein LolB" evidence="13">
    <location>
        <begin position="20"/>
        <end position="195"/>
    </location>
</feature>
<dbReference type="AlphaFoldDB" id="Q0VS80"/>
<dbReference type="Pfam" id="PF03550">
    <property type="entry name" value="LolB"/>
    <property type="match status" value="1"/>
</dbReference>
<proteinExistence type="inferred from homology"/>
<evidence type="ECO:0000256" key="3">
    <source>
        <dbReference type="ARBA" id="ARBA00011245"/>
    </source>
</evidence>
<evidence type="ECO:0000256" key="10">
    <source>
        <dbReference type="ARBA" id="ARBA00023186"/>
    </source>
</evidence>
<evidence type="ECO:0000313" key="15">
    <source>
        <dbReference type="Proteomes" id="UP000008871"/>
    </source>
</evidence>
<evidence type="ECO:0000256" key="7">
    <source>
        <dbReference type="ARBA" id="ARBA00022927"/>
    </source>
</evidence>